<dbReference type="AlphaFoldDB" id="A0A0J6WB85"/>
<evidence type="ECO:0000313" key="2">
    <source>
        <dbReference type="EMBL" id="KMO80465.1"/>
    </source>
</evidence>
<organism evidence="2 3">
    <name type="scientific">Mycolicibacterium obuense</name>
    <dbReference type="NCBI Taxonomy" id="1807"/>
    <lineage>
        <taxon>Bacteria</taxon>
        <taxon>Bacillati</taxon>
        <taxon>Actinomycetota</taxon>
        <taxon>Actinomycetes</taxon>
        <taxon>Mycobacteriales</taxon>
        <taxon>Mycobacteriaceae</taxon>
        <taxon>Mycolicibacterium</taxon>
    </lineage>
</organism>
<dbReference type="Pfam" id="PF04230">
    <property type="entry name" value="PS_pyruv_trans"/>
    <property type="match status" value="1"/>
</dbReference>
<comment type="caution">
    <text evidence="2">The sequence shown here is derived from an EMBL/GenBank/DDBJ whole genome shotgun (WGS) entry which is preliminary data.</text>
</comment>
<name>A0A0J6WB85_9MYCO</name>
<dbReference type="PATRIC" id="fig|1807.14.peg.930"/>
<gene>
    <name evidence="2" type="ORF">MOBUDSM44075_00929</name>
</gene>
<feature type="domain" description="Polysaccharide pyruvyl transferase" evidence="1">
    <location>
        <begin position="16"/>
        <end position="293"/>
    </location>
</feature>
<sequence length="366" mass="40638">MKRSVTFFSLKTQFENVGDALINRELIALCANRSAVMVDASRCPDAFIQSLAIQKYVPGAVRVSSPALFMRMMTGRVTGRQAYYFVAPGGYVGEKRGLAALSSIVNTFVLAILWITGVKICQVGVSYERLGWLHARILAVRSRIMFRVLVRDEHSLAYARALNLKVDGLIPDLAFGAARYRQDVSGCGTIALSFRTDQYPGQRQQLLTLARRLDETLPASISFRFIAQVERDAEFMQQLVDSNCAAGRIREFKSTFGDVDAAFDAYAGCSHVVSNRLHSLLFGLIGGCSPVAVVDESHNQKISGLFDLLGIEYFHLSDSNMPALPDFHQRQMLDDAEHRADIVLSQLHSLDNVFENIFNSKNEVKA</sequence>
<evidence type="ECO:0000313" key="3">
    <source>
        <dbReference type="Proteomes" id="UP000036313"/>
    </source>
</evidence>
<protein>
    <submittedName>
        <fullName evidence="2">Polysaccharide pyruvyl transferase</fullName>
    </submittedName>
</protein>
<dbReference type="InterPro" id="IPR007345">
    <property type="entry name" value="Polysacch_pyruvyl_Trfase"/>
</dbReference>
<proteinExistence type="predicted"/>
<accession>A0A0J6WB85</accession>
<evidence type="ECO:0000259" key="1">
    <source>
        <dbReference type="Pfam" id="PF04230"/>
    </source>
</evidence>
<dbReference type="EMBL" id="JYNU01000005">
    <property type="protein sequence ID" value="KMO80465.1"/>
    <property type="molecule type" value="Genomic_DNA"/>
</dbReference>
<dbReference type="Proteomes" id="UP000036313">
    <property type="component" value="Unassembled WGS sequence"/>
</dbReference>
<dbReference type="GO" id="GO:0016740">
    <property type="term" value="F:transferase activity"/>
    <property type="evidence" value="ECO:0007669"/>
    <property type="project" value="UniProtKB-KW"/>
</dbReference>
<keyword evidence="2" id="KW-0808">Transferase</keyword>
<reference evidence="2 3" key="1">
    <citation type="journal article" date="2015" name="Genome Biol. Evol.">
        <title>Characterization of Three Mycobacterium spp. with Potential Use in Bioremediation by Genome Sequencing and Comparative Genomics.</title>
        <authorList>
            <person name="Das S."/>
            <person name="Pettersson B.M."/>
            <person name="Behra P.R."/>
            <person name="Ramesh M."/>
            <person name="Dasgupta S."/>
            <person name="Bhattacharya A."/>
            <person name="Kirsebom L.A."/>
        </authorList>
    </citation>
    <scope>NUCLEOTIDE SEQUENCE [LARGE SCALE GENOMIC DNA]</scope>
    <source>
        <strain evidence="2 3">DSM 44075</strain>
    </source>
</reference>